<evidence type="ECO:0000313" key="3">
    <source>
        <dbReference type="EMBL" id="KAJ4429671.1"/>
    </source>
</evidence>
<feature type="compositionally biased region" description="Low complexity" evidence="2">
    <location>
        <begin position="431"/>
        <end position="480"/>
    </location>
</feature>
<proteinExistence type="predicted"/>
<gene>
    <name evidence="3" type="ORF">ANN_21872</name>
</gene>
<feature type="coiled-coil region" evidence="1">
    <location>
        <begin position="357"/>
        <end position="384"/>
    </location>
</feature>
<reference evidence="3 4" key="1">
    <citation type="journal article" date="2022" name="Allergy">
        <title>Genome assembly and annotation of Periplaneta americana reveal a comprehensive cockroach allergen profile.</title>
        <authorList>
            <person name="Wang L."/>
            <person name="Xiong Q."/>
            <person name="Saelim N."/>
            <person name="Wang L."/>
            <person name="Nong W."/>
            <person name="Wan A.T."/>
            <person name="Shi M."/>
            <person name="Liu X."/>
            <person name="Cao Q."/>
            <person name="Hui J.H.L."/>
            <person name="Sookrung N."/>
            <person name="Leung T.F."/>
            <person name="Tungtrongchitr A."/>
            <person name="Tsui S.K.W."/>
        </authorList>
    </citation>
    <scope>NUCLEOTIDE SEQUENCE [LARGE SCALE GENOMIC DNA]</scope>
    <source>
        <strain evidence="3">PWHHKU_190912</strain>
    </source>
</reference>
<name>A0ABQ8S6K4_PERAM</name>
<keyword evidence="1" id="KW-0175">Coiled coil</keyword>
<feature type="region of interest" description="Disordered" evidence="2">
    <location>
        <begin position="605"/>
        <end position="634"/>
    </location>
</feature>
<evidence type="ECO:0000256" key="1">
    <source>
        <dbReference type="SAM" id="Coils"/>
    </source>
</evidence>
<comment type="caution">
    <text evidence="3">The sequence shown here is derived from an EMBL/GenBank/DDBJ whole genome shotgun (WGS) entry which is preliminary data.</text>
</comment>
<evidence type="ECO:0000256" key="2">
    <source>
        <dbReference type="SAM" id="MobiDB-lite"/>
    </source>
</evidence>
<organism evidence="3 4">
    <name type="scientific">Periplaneta americana</name>
    <name type="common">American cockroach</name>
    <name type="synonym">Blatta americana</name>
    <dbReference type="NCBI Taxonomy" id="6978"/>
    <lineage>
        <taxon>Eukaryota</taxon>
        <taxon>Metazoa</taxon>
        <taxon>Ecdysozoa</taxon>
        <taxon>Arthropoda</taxon>
        <taxon>Hexapoda</taxon>
        <taxon>Insecta</taxon>
        <taxon>Pterygota</taxon>
        <taxon>Neoptera</taxon>
        <taxon>Polyneoptera</taxon>
        <taxon>Dictyoptera</taxon>
        <taxon>Blattodea</taxon>
        <taxon>Blattoidea</taxon>
        <taxon>Blattidae</taxon>
        <taxon>Blattinae</taxon>
        <taxon>Periplaneta</taxon>
    </lineage>
</organism>
<dbReference type="Proteomes" id="UP001148838">
    <property type="component" value="Unassembled WGS sequence"/>
</dbReference>
<keyword evidence="4" id="KW-1185">Reference proteome</keyword>
<accession>A0ABQ8S6K4</accession>
<feature type="region of interest" description="Disordered" evidence="2">
    <location>
        <begin position="134"/>
        <end position="156"/>
    </location>
</feature>
<feature type="coiled-coil region" evidence="1">
    <location>
        <begin position="77"/>
        <end position="104"/>
    </location>
</feature>
<protein>
    <submittedName>
        <fullName evidence="3">Uncharacterized protein</fullName>
    </submittedName>
</protein>
<dbReference type="EMBL" id="JAJSOF020000033">
    <property type="protein sequence ID" value="KAJ4429671.1"/>
    <property type="molecule type" value="Genomic_DNA"/>
</dbReference>
<sequence>MNFARKNFEARLNCNYYSLRDIRKHRCNKTETSEAQLVIEFCVPEEISNISAGSSKHRFEKREQYLFNVFEVIVSTLESKLQRIENLDKAVEHLMRRVEMLDSRVTDNIDKTDSVIAKLRTLDLKLFHQDEENVHEPTAQGSVGTPRAAPAPSPSEVDTLDMRLVSLDQKVSDIDTKLIGLKNQLDTNFLPADDINAEASEKKPISMNVVDITKVLNAEVMTHVSRELEGLKTATGNVDRKLQFHINLVSENLGKVLNLVTDVHEAVVEAENPQVLPQIFRNKTTVAASKNSKLDTLVKHMHPILSVSEKMDEVWDVVVGTKSSVDDLVPKSDELLTQTQRQERAISDIHADLRTKANKIIANLDLVEKRLKKQEDDVATLAQRPVPAELLLDPTIDRLVEYDPNRYSVVIPQDEMVTITEPPTQPPSPPVSYTTPGSTSNHVSQGTTIFSSSSSSTSTPSPTTTSTTGSNTRGTTRSRGVIFPSVKNKPSPANTTFTTDLIANIKDVKITIALQIQLFSRAPMSLSRLVSTTTIIYQTLDKPRETPATPDDRTDAEQTHWFFNDAASTIELFTVDRLRNGKIVFDEMRARIHRVLPDIALRLRKPLKKSQPGNQQKRESSQRRAQLRISRQTR</sequence>
<feature type="region of interest" description="Disordered" evidence="2">
    <location>
        <begin position="419"/>
        <end position="491"/>
    </location>
</feature>
<evidence type="ECO:0000313" key="4">
    <source>
        <dbReference type="Proteomes" id="UP001148838"/>
    </source>
</evidence>